<dbReference type="AlphaFoldDB" id="A0A7K9BJ03"/>
<feature type="non-terminal residue" evidence="3">
    <location>
        <position position="1"/>
    </location>
</feature>
<dbReference type="EMBL" id="VWZH01000497">
    <property type="protein sequence ID" value="NXG39579.1"/>
    <property type="molecule type" value="Genomic_DNA"/>
</dbReference>
<dbReference type="InterPro" id="IPR051388">
    <property type="entry name" value="Serpin_venom_toxin"/>
</dbReference>
<dbReference type="InterPro" id="IPR036880">
    <property type="entry name" value="Kunitz_BPTI_sf"/>
</dbReference>
<dbReference type="Pfam" id="PF00014">
    <property type="entry name" value="Kunitz_BPTI"/>
    <property type="match status" value="1"/>
</dbReference>
<sequence>CLEDKDCLGNKKCCLLGCGPACLVPVQDPCGLPAPTGRCAGYVRRFFYNGTAGECQAFLYGGCGGNPNNF</sequence>
<gene>
    <name evidence="3" type="primary">Eppin</name>
    <name evidence="3" type="ORF">DRONOV_R05408</name>
</gene>
<dbReference type="SUPFAM" id="SSF57256">
    <property type="entry name" value="Elafin-like"/>
    <property type="match status" value="1"/>
</dbReference>
<accession>A0A7K9BJ03</accession>
<dbReference type="PANTHER" id="PTHR46751:SF1">
    <property type="entry name" value="WAP FOUR-DISULFIDE CORE DOMAIN PROTEIN 6A"/>
    <property type="match status" value="1"/>
</dbReference>
<dbReference type="SMART" id="SM00131">
    <property type="entry name" value="KU"/>
    <property type="match status" value="1"/>
</dbReference>
<dbReference type="PRINTS" id="PR00759">
    <property type="entry name" value="BASICPTASE"/>
</dbReference>
<organism evidence="3 4">
    <name type="scientific">Dromaius novaehollandiae</name>
    <name type="common">Emu</name>
    <dbReference type="NCBI Taxonomy" id="8790"/>
    <lineage>
        <taxon>Eukaryota</taxon>
        <taxon>Metazoa</taxon>
        <taxon>Chordata</taxon>
        <taxon>Craniata</taxon>
        <taxon>Vertebrata</taxon>
        <taxon>Euteleostomi</taxon>
        <taxon>Archelosauria</taxon>
        <taxon>Archosauria</taxon>
        <taxon>Dinosauria</taxon>
        <taxon>Saurischia</taxon>
        <taxon>Theropoda</taxon>
        <taxon>Coelurosauria</taxon>
        <taxon>Aves</taxon>
        <taxon>Palaeognathae</taxon>
        <taxon>Casuariiformes</taxon>
        <taxon>Dromaiidae</taxon>
        <taxon>Dromaius</taxon>
    </lineage>
</organism>
<dbReference type="InterPro" id="IPR008197">
    <property type="entry name" value="WAP_dom"/>
</dbReference>
<dbReference type="InterPro" id="IPR002223">
    <property type="entry name" value="Kunitz_BPTI"/>
</dbReference>
<reference evidence="3 4" key="1">
    <citation type="submission" date="2019-09" db="EMBL/GenBank/DDBJ databases">
        <title>Bird 10,000 Genomes (B10K) Project - Family phase.</title>
        <authorList>
            <person name="Zhang G."/>
        </authorList>
    </citation>
    <scope>NUCLEOTIDE SEQUENCE [LARGE SCALE GENOMIC DNA]</scope>
    <source>
        <strain evidence="3">B10K-LSUMZ-23963</strain>
        <tissue evidence="3">Muscle</tissue>
    </source>
</reference>
<dbReference type="SUPFAM" id="SSF57362">
    <property type="entry name" value="BPTI-like"/>
    <property type="match status" value="1"/>
</dbReference>
<dbReference type="PANTHER" id="PTHR46751">
    <property type="entry name" value="EPPIN"/>
    <property type="match status" value="1"/>
</dbReference>
<dbReference type="GO" id="GO:0004867">
    <property type="term" value="F:serine-type endopeptidase inhibitor activity"/>
    <property type="evidence" value="ECO:0007669"/>
    <property type="project" value="InterPro"/>
</dbReference>
<protein>
    <submittedName>
        <fullName evidence="3">EPPI protein</fullName>
    </submittedName>
</protein>
<feature type="non-terminal residue" evidence="3">
    <location>
        <position position="70"/>
    </location>
</feature>
<evidence type="ECO:0000259" key="2">
    <source>
        <dbReference type="PROSITE" id="PS50279"/>
    </source>
</evidence>
<dbReference type="Pfam" id="PF00095">
    <property type="entry name" value="WAP"/>
    <property type="match status" value="1"/>
</dbReference>
<dbReference type="Proteomes" id="UP000543287">
    <property type="component" value="Unassembled WGS sequence"/>
</dbReference>
<dbReference type="PROSITE" id="PS50279">
    <property type="entry name" value="BPTI_KUNITZ_2"/>
    <property type="match status" value="1"/>
</dbReference>
<evidence type="ECO:0000256" key="1">
    <source>
        <dbReference type="ARBA" id="ARBA00023157"/>
    </source>
</evidence>
<evidence type="ECO:0000313" key="3">
    <source>
        <dbReference type="EMBL" id="NXG39579.1"/>
    </source>
</evidence>
<comment type="caution">
    <text evidence="3">The sequence shown here is derived from an EMBL/GenBank/DDBJ whole genome shotgun (WGS) entry which is preliminary data.</text>
</comment>
<proteinExistence type="predicted"/>
<dbReference type="Gene3D" id="4.10.410.10">
    <property type="entry name" value="Pancreatic trypsin inhibitor Kunitz domain"/>
    <property type="match status" value="1"/>
</dbReference>
<name>A0A7K9BJ03_DRONO</name>
<dbReference type="InterPro" id="IPR036645">
    <property type="entry name" value="Elafin-like_sf"/>
</dbReference>
<dbReference type="CDD" id="cd00109">
    <property type="entry name" value="Kunitz-type"/>
    <property type="match status" value="1"/>
</dbReference>
<dbReference type="GO" id="GO:0005576">
    <property type="term" value="C:extracellular region"/>
    <property type="evidence" value="ECO:0007669"/>
    <property type="project" value="InterPro"/>
</dbReference>
<feature type="domain" description="BPTI/Kunitz inhibitor" evidence="2">
    <location>
        <begin position="30"/>
        <end position="70"/>
    </location>
</feature>
<evidence type="ECO:0000313" key="4">
    <source>
        <dbReference type="Proteomes" id="UP000543287"/>
    </source>
</evidence>
<dbReference type="Gene3D" id="4.10.75.10">
    <property type="entry name" value="Elafin-like"/>
    <property type="match status" value="1"/>
</dbReference>
<keyword evidence="1" id="KW-1015">Disulfide bond</keyword>